<dbReference type="InParanoid" id="F0ZEV5"/>
<dbReference type="EMBL" id="GL870997">
    <property type="protein sequence ID" value="EGC37558.1"/>
    <property type="molecule type" value="Genomic_DNA"/>
</dbReference>
<dbReference type="VEuPathDB" id="AmoebaDB:DICPUDRAFT_91615"/>
<dbReference type="PROSITE" id="PS51450">
    <property type="entry name" value="LRR"/>
    <property type="match status" value="1"/>
</dbReference>
<dbReference type="Proteomes" id="UP000001064">
    <property type="component" value="Unassembled WGS sequence"/>
</dbReference>
<gene>
    <name evidence="1" type="ORF">DICPUDRAFT_91615</name>
</gene>
<proteinExistence type="predicted"/>
<organism evidence="1 2">
    <name type="scientific">Dictyostelium purpureum</name>
    <name type="common">Slime mold</name>
    <dbReference type="NCBI Taxonomy" id="5786"/>
    <lineage>
        <taxon>Eukaryota</taxon>
        <taxon>Amoebozoa</taxon>
        <taxon>Evosea</taxon>
        <taxon>Eumycetozoa</taxon>
        <taxon>Dictyostelia</taxon>
        <taxon>Dictyosteliales</taxon>
        <taxon>Dictyosteliaceae</taxon>
        <taxon>Dictyostelium</taxon>
    </lineage>
</organism>
<keyword evidence="2" id="KW-1185">Reference proteome</keyword>
<reference evidence="2" key="1">
    <citation type="journal article" date="2011" name="Genome Biol.">
        <title>Comparative genomics of the social amoebae Dictyostelium discoideum and Dictyostelium purpureum.</title>
        <authorList>
            <consortium name="US DOE Joint Genome Institute (JGI-PGF)"/>
            <person name="Sucgang R."/>
            <person name="Kuo A."/>
            <person name="Tian X."/>
            <person name="Salerno W."/>
            <person name="Parikh A."/>
            <person name="Feasley C.L."/>
            <person name="Dalin E."/>
            <person name="Tu H."/>
            <person name="Huang E."/>
            <person name="Barry K."/>
            <person name="Lindquist E."/>
            <person name="Shapiro H."/>
            <person name="Bruce D."/>
            <person name="Schmutz J."/>
            <person name="Salamov A."/>
            <person name="Fey P."/>
            <person name="Gaudet P."/>
            <person name="Anjard C."/>
            <person name="Babu M.M."/>
            <person name="Basu S."/>
            <person name="Bushmanova Y."/>
            <person name="van der Wel H."/>
            <person name="Katoh-Kurasawa M."/>
            <person name="Dinh C."/>
            <person name="Coutinho P.M."/>
            <person name="Saito T."/>
            <person name="Elias M."/>
            <person name="Schaap P."/>
            <person name="Kay R.R."/>
            <person name="Henrissat B."/>
            <person name="Eichinger L."/>
            <person name="Rivero F."/>
            <person name="Putnam N.H."/>
            <person name="West C.M."/>
            <person name="Loomis W.F."/>
            <person name="Chisholm R.L."/>
            <person name="Shaulsky G."/>
            <person name="Strassmann J.E."/>
            <person name="Queller D.C."/>
            <person name="Kuspa A."/>
            <person name="Grigoriev I.V."/>
        </authorList>
    </citation>
    <scope>NUCLEOTIDE SEQUENCE [LARGE SCALE GENOMIC DNA]</scope>
    <source>
        <strain evidence="2">QSDP1</strain>
    </source>
</reference>
<accession>F0ZEV5</accession>
<dbReference type="InterPro" id="IPR001611">
    <property type="entry name" value="Leu-rich_rpt"/>
</dbReference>
<evidence type="ECO:0000313" key="2">
    <source>
        <dbReference type="Proteomes" id="UP000001064"/>
    </source>
</evidence>
<protein>
    <submittedName>
        <fullName evidence="1">Expressed protein</fullName>
    </submittedName>
</protein>
<name>F0ZEV5_DICPU</name>
<dbReference type="KEGG" id="dpp:DICPUDRAFT_91615"/>
<dbReference type="SUPFAM" id="SSF52047">
    <property type="entry name" value="RNI-like"/>
    <property type="match status" value="1"/>
</dbReference>
<dbReference type="GeneID" id="10499669"/>
<dbReference type="AlphaFoldDB" id="F0ZEV5"/>
<evidence type="ECO:0000313" key="1">
    <source>
        <dbReference type="EMBL" id="EGC37558.1"/>
    </source>
</evidence>
<dbReference type="RefSeq" id="XP_003285949.1">
    <property type="nucleotide sequence ID" value="XM_003285901.1"/>
</dbReference>
<sequence>MEQYSHDDSGDINPFNLTSKQFKTFATLFSEALMKNTTLKSLAISCWDTLLADNHKFQKQNQQLQLYDDDNISDYENNNNNNNGFYEDCGNSAQDISLIDNSIFFKAISMNQTLVSLSLVNEVINENDLKCLGYNLLKNHSISFLNLSNNNLSDTDSLLEFLIYLNRRHTPSNNSTPTGANLQNLNLSKNIYSPISSPSLIYKHIQMNKSCSRQIILPICLEYKINILNQNKLINILFK</sequence>